<feature type="region of interest" description="Disordered" evidence="1">
    <location>
        <begin position="131"/>
        <end position="216"/>
    </location>
</feature>
<feature type="compositionally biased region" description="Low complexity" evidence="1">
    <location>
        <begin position="355"/>
        <end position="370"/>
    </location>
</feature>
<feature type="compositionally biased region" description="Polar residues" evidence="1">
    <location>
        <begin position="146"/>
        <end position="157"/>
    </location>
</feature>
<feature type="region of interest" description="Disordered" evidence="1">
    <location>
        <begin position="29"/>
        <end position="53"/>
    </location>
</feature>
<keyword evidence="3" id="KW-1185">Reference proteome</keyword>
<feature type="compositionally biased region" description="Basic residues" evidence="1">
    <location>
        <begin position="32"/>
        <end position="41"/>
    </location>
</feature>
<feature type="compositionally biased region" description="Basic and acidic residues" evidence="1">
    <location>
        <begin position="243"/>
        <end position="252"/>
    </location>
</feature>
<dbReference type="HOGENOM" id="CLU_400605_0_0_1"/>
<feature type="region of interest" description="Disordered" evidence="1">
    <location>
        <begin position="549"/>
        <end position="585"/>
    </location>
</feature>
<sequence>MGRSYAGRTGRQRHIWGLGVSEGFTGSDCDRRKAHGHHHTTAHAFTPATPHSQKTLVHDKKSLSEPRAYPRVTDPQGPPPTSLFPGTRCRDPATHRGLPSWERRPQWVTDYQQTKESQNKRPSVADLRRAFDPQQCPRPGGLFSASLPNTPNRTWPVSSGRPDGMRNQSTARGSRPQLRGQAHRRGGINVAPSPTRIPEPQNKTHARRRAETPTIRQAEGKGLRTNLINELSRTMSRRNGGPKQDRSTDRTLIDASGSTWSDSEPLLLSRTVSAEGRTICDSSDANTEGMSPNKRIVQGAAEPYVNSGDILKVSTGTTGEEPALYIQHWRTKGDRRSLKSSPSLPKIIHTTIAASTRSSIRQSSSPDTSSLIHHGVTPTESTRIQPPALYTGRSGGDTAGGTSEAFGSDVAKSTESSPVKERIHLFENMGRPLNIQESAAPTSRRKAGEPPKIIAEGLHVEKRQTMATQARIPNAAIRVPDRSPKDPKRESSFSFKATFRKISKSNKNFESRLPSVTKTVTGFRATPSLELLNKTAKIAPRPIHKAHLNAKPTPAHRSNGTPNEDHSAWTKPPTHVNSNTGMTTGMSWGRRAAAAALDIGRRFKTQTQTQTRKASTSGPSALSYTPPANTIPGSIVGGDGGESYGDETVMGVALTAGDAEPEVGWHSRSGMAMGGMVPSGYGCDRGG</sequence>
<evidence type="ECO:0000256" key="1">
    <source>
        <dbReference type="SAM" id="MobiDB-lite"/>
    </source>
</evidence>
<organism evidence="2 3">
    <name type="scientific">Chaetomium globosum (strain ATCC 6205 / CBS 148.51 / DSM 1962 / NBRC 6347 / NRRL 1970)</name>
    <name type="common">Soil fungus</name>
    <dbReference type="NCBI Taxonomy" id="306901"/>
    <lineage>
        <taxon>Eukaryota</taxon>
        <taxon>Fungi</taxon>
        <taxon>Dikarya</taxon>
        <taxon>Ascomycota</taxon>
        <taxon>Pezizomycotina</taxon>
        <taxon>Sordariomycetes</taxon>
        <taxon>Sordariomycetidae</taxon>
        <taxon>Sordariales</taxon>
        <taxon>Chaetomiaceae</taxon>
        <taxon>Chaetomium</taxon>
    </lineage>
</organism>
<reference evidence="3" key="1">
    <citation type="journal article" date="2015" name="Genome Announc.">
        <title>Draft genome sequence of the cellulolytic fungus Chaetomium globosum.</title>
        <authorList>
            <person name="Cuomo C.A."/>
            <person name="Untereiner W.A."/>
            <person name="Ma L.-J."/>
            <person name="Grabherr M."/>
            <person name="Birren B.W."/>
        </authorList>
    </citation>
    <scope>NUCLEOTIDE SEQUENCE [LARGE SCALE GENOMIC DNA]</scope>
    <source>
        <strain evidence="3">ATCC 6205 / CBS 148.51 / DSM 1962 / NBRC 6347 / NRRL 1970</strain>
    </source>
</reference>
<dbReference type="Proteomes" id="UP000001056">
    <property type="component" value="Unassembled WGS sequence"/>
</dbReference>
<dbReference type="VEuPathDB" id="FungiDB:CHGG_08470"/>
<dbReference type="InParanoid" id="Q2GU84"/>
<feature type="compositionally biased region" description="Polar residues" evidence="1">
    <location>
        <begin position="575"/>
        <end position="585"/>
    </location>
</feature>
<dbReference type="RefSeq" id="XP_001226397.1">
    <property type="nucleotide sequence ID" value="XM_001226396.1"/>
</dbReference>
<feature type="region of interest" description="Disordered" evidence="1">
    <location>
        <begin position="67"/>
        <end position="106"/>
    </location>
</feature>
<dbReference type="AlphaFoldDB" id="Q2GU84"/>
<name>Q2GU84_CHAGB</name>
<accession>Q2GU84</accession>
<feature type="region of interest" description="Disordered" evidence="1">
    <location>
        <begin position="605"/>
        <end position="632"/>
    </location>
</feature>
<gene>
    <name evidence="2" type="ORF">CHGG_08470</name>
</gene>
<evidence type="ECO:0000313" key="3">
    <source>
        <dbReference type="Proteomes" id="UP000001056"/>
    </source>
</evidence>
<evidence type="ECO:0000313" key="2">
    <source>
        <dbReference type="EMBL" id="EAQ84456.1"/>
    </source>
</evidence>
<feature type="compositionally biased region" description="Low complexity" evidence="1">
    <location>
        <begin position="42"/>
        <end position="51"/>
    </location>
</feature>
<dbReference type="GeneID" id="4395512"/>
<proteinExistence type="predicted"/>
<feature type="region of interest" description="Disordered" evidence="1">
    <location>
        <begin position="355"/>
        <end position="418"/>
    </location>
</feature>
<feature type="region of interest" description="Disordered" evidence="1">
    <location>
        <begin position="233"/>
        <end position="260"/>
    </location>
</feature>
<protein>
    <submittedName>
        <fullName evidence="2">Uncharacterized protein</fullName>
    </submittedName>
</protein>
<dbReference type="EMBL" id="CH408034">
    <property type="protein sequence ID" value="EAQ84456.1"/>
    <property type="molecule type" value="Genomic_DNA"/>
</dbReference>
<feature type="compositionally biased region" description="Polar residues" evidence="1">
    <location>
        <begin position="612"/>
        <end position="632"/>
    </location>
</feature>
<dbReference type="OrthoDB" id="10364821at2759"/>